<dbReference type="SUPFAM" id="SSF52980">
    <property type="entry name" value="Restriction endonuclease-like"/>
    <property type="match status" value="1"/>
</dbReference>
<comment type="catalytic activity">
    <reaction evidence="12">
        <text>Couples ATP hydrolysis with the unwinding of duplex DNA by translocating in the 3'-5' direction.</text>
        <dbReference type="EC" id="5.6.2.4"/>
    </reaction>
</comment>
<dbReference type="GO" id="GO:0000725">
    <property type="term" value="P:recombinational repair"/>
    <property type="evidence" value="ECO:0007669"/>
    <property type="project" value="TreeGrafter"/>
</dbReference>
<dbReference type="SUPFAM" id="SSF52540">
    <property type="entry name" value="P-loop containing nucleoside triphosphate hydrolases"/>
    <property type="match status" value="1"/>
</dbReference>
<feature type="domain" description="UvrD-like helicase C-terminal" evidence="17">
    <location>
        <begin position="466"/>
        <end position="736"/>
    </location>
</feature>
<accession>A0A832G7B9</accession>
<keyword evidence="8 15" id="KW-0067">ATP-binding</keyword>
<keyword evidence="2" id="KW-0540">Nuclease</keyword>
<dbReference type="GO" id="GO:0004527">
    <property type="term" value="F:exonuclease activity"/>
    <property type="evidence" value="ECO:0007669"/>
    <property type="project" value="UniProtKB-KW"/>
</dbReference>
<keyword evidence="9" id="KW-0238">DNA-binding</keyword>
<dbReference type="InterPro" id="IPR014017">
    <property type="entry name" value="DNA_helicase_UvrD-like_C"/>
</dbReference>
<proteinExistence type="inferred from homology"/>
<dbReference type="InterPro" id="IPR014016">
    <property type="entry name" value="UvrD-like_ATP-bd"/>
</dbReference>
<evidence type="ECO:0000256" key="2">
    <source>
        <dbReference type="ARBA" id="ARBA00022722"/>
    </source>
</evidence>
<dbReference type="InterPro" id="IPR013986">
    <property type="entry name" value="DExx_box_DNA_helicase_dom_sf"/>
</dbReference>
<evidence type="ECO:0000256" key="8">
    <source>
        <dbReference type="ARBA" id="ARBA00022840"/>
    </source>
</evidence>
<gene>
    <name evidence="18" type="ORF">ENS56_11350</name>
</gene>
<dbReference type="GO" id="GO:0033202">
    <property type="term" value="C:DNA helicase complex"/>
    <property type="evidence" value="ECO:0007669"/>
    <property type="project" value="TreeGrafter"/>
</dbReference>
<feature type="binding site" evidence="15">
    <location>
        <begin position="25"/>
        <end position="32"/>
    </location>
    <ligand>
        <name>ATP</name>
        <dbReference type="ChEBI" id="CHEBI:30616"/>
    </ligand>
</feature>
<evidence type="ECO:0000256" key="1">
    <source>
        <dbReference type="ARBA" id="ARBA00009922"/>
    </source>
</evidence>
<dbReference type="PROSITE" id="PS51198">
    <property type="entry name" value="UVRD_HELICASE_ATP_BIND"/>
    <property type="match status" value="1"/>
</dbReference>
<keyword evidence="7" id="KW-0269">Exonuclease</keyword>
<evidence type="ECO:0000256" key="9">
    <source>
        <dbReference type="ARBA" id="ARBA00023125"/>
    </source>
</evidence>
<reference evidence="18" key="1">
    <citation type="journal article" date="2020" name="mSystems">
        <title>Genome- and Community-Level Interaction Insights into Carbon Utilization and Element Cycling Functions of Hydrothermarchaeota in Hydrothermal Sediment.</title>
        <authorList>
            <person name="Zhou Z."/>
            <person name="Liu Y."/>
            <person name="Xu W."/>
            <person name="Pan J."/>
            <person name="Luo Z.H."/>
            <person name="Li M."/>
        </authorList>
    </citation>
    <scope>NUCLEOTIDE SEQUENCE [LARGE SCALE GENOMIC DNA]</scope>
    <source>
        <strain evidence="18">SpSt-500</strain>
    </source>
</reference>
<evidence type="ECO:0000313" key="18">
    <source>
        <dbReference type="EMBL" id="HGT48625.1"/>
    </source>
</evidence>
<evidence type="ECO:0000256" key="11">
    <source>
        <dbReference type="ARBA" id="ARBA00023235"/>
    </source>
</evidence>
<dbReference type="PANTHER" id="PTHR11070:SF48">
    <property type="entry name" value="ATP-DEPENDENT HELICASE_NUCLEASE SUBUNIT A"/>
    <property type="match status" value="1"/>
</dbReference>
<keyword evidence="4" id="KW-0227">DNA damage</keyword>
<keyword evidence="5 15" id="KW-0378">Hydrolase</keyword>
<feature type="domain" description="UvrD-like helicase ATP-binding" evidence="16">
    <location>
        <begin position="4"/>
        <end position="454"/>
    </location>
</feature>
<evidence type="ECO:0000256" key="7">
    <source>
        <dbReference type="ARBA" id="ARBA00022839"/>
    </source>
</evidence>
<keyword evidence="10" id="KW-0234">DNA repair</keyword>
<dbReference type="GO" id="GO:0005524">
    <property type="term" value="F:ATP binding"/>
    <property type="evidence" value="ECO:0007669"/>
    <property type="project" value="UniProtKB-UniRule"/>
</dbReference>
<name>A0A832G7B9_9BACT</name>
<evidence type="ECO:0000256" key="5">
    <source>
        <dbReference type="ARBA" id="ARBA00022801"/>
    </source>
</evidence>
<dbReference type="Pfam" id="PF00580">
    <property type="entry name" value="UvrD-helicase"/>
    <property type="match status" value="1"/>
</dbReference>
<dbReference type="EC" id="5.6.2.4" evidence="13"/>
<evidence type="ECO:0000256" key="15">
    <source>
        <dbReference type="PROSITE-ProRule" id="PRU00560"/>
    </source>
</evidence>
<evidence type="ECO:0000256" key="14">
    <source>
        <dbReference type="ARBA" id="ARBA00048988"/>
    </source>
</evidence>
<dbReference type="GO" id="GO:0003677">
    <property type="term" value="F:DNA binding"/>
    <property type="evidence" value="ECO:0007669"/>
    <property type="project" value="UniProtKB-KW"/>
</dbReference>
<dbReference type="PANTHER" id="PTHR11070">
    <property type="entry name" value="UVRD / RECB / PCRA DNA HELICASE FAMILY MEMBER"/>
    <property type="match status" value="1"/>
</dbReference>
<keyword evidence="11" id="KW-0413">Isomerase</keyword>
<dbReference type="Gene3D" id="1.10.486.10">
    <property type="entry name" value="PCRA, domain 4"/>
    <property type="match status" value="1"/>
</dbReference>
<comment type="catalytic activity">
    <reaction evidence="14">
        <text>ATP + H2O = ADP + phosphate + H(+)</text>
        <dbReference type="Rhea" id="RHEA:13065"/>
        <dbReference type="ChEBI" id="CHEBI:15377"/>
        <dbReference type="ChEBI" id="CHEBI:15378"/>
        <dbReference type="ChEBI" id="CHEBI:30616"/>
        <dbReference type="ChEBI" id="CHEBI:43474"/>
        <dbReference type="ChEBI" id="CHEBI:456216"/>
        <dbReference type="EC" id="5.6.2.4"/>
    </reaction>
</comment>
<dbReference type="Pfam" id="PF13361">
    <property type="entry name" value="UvrD_C"/>
    <property type="match status" value="1"/>
</dbReference>
<dbReference type="InterPro" id="IPR000212">
    <property type="entry name" value="DNA_helicase_UvrD/REP"/>
</dbReference>
<keyword evidence="6 15" id="KW-0347">Helicase</keyword>
<dbReference type="AlphaFoldDB" id="A0A832G7B9"/>
<evidence type="ECO:0000259" key="16">
    <source>
        <dbReference type="PROSITE" id="PS51198"/>
    </source>
</evidence>
<comment type="caution">
    <text evidence="18">The sequence shown here is derived from an EMBL/GenBank/DDBJ whole genome shotgun (WGS) entry which is preliminary data.</text>
</comment>
<dbReference type="GO" id="GO:0043138">
    <property type="term" value="F:3'-5' DNA helicase activity"/>
    <property type="evidence" value="ECO:0007669"/>
    <property type="project" value="UniProtKB-EC"/>
</dbReference>
<dbReference type="Pfam" id="PF12705">
    <property type="entry name" value="PDDEXK_1"/>
    <property type="match status" value="1"/>
</dbReference>
<evidence type="ECO:0000256" key="12">
    <source>
        <dbReference type="ARBA" id="ARBA00034617"/>
    </source>
</evidence>
<dbReference type="Gene3D" id="1.10.10.160">
    <property type="match status" value="1"/>
</dbReference>
<dbReference type="InterPro" id="IPR011335">
    <property type="entry name" value="Restrct_endonuc-II-like"/>
</dbReference>
<dbReference type="InterPro" id="IPR027417">
    <property type="entry name" value="P-loop_NTPase"/>
</dbReference>
<evidence type="ECO:0000256" key="3">
    <source>
        <dbReference type="ARBA" id="ARBA00022741"/>
    </source>
</evidence>
<evidence type="ECO:0000259" key="17">
    <source>
        <dbReference type="PROSITE" id="PS51217"/>
    </source>
</evidence>
<comment type="similarity">
    <text evidence="1">Belongs to the helicase family. UvrD subfamily.</text>
</comment>
<evidence type="ECO:0000256" key="10">
    <source>
        <dbReference type="ARBA" id="ARBA00023204"/>
    </source>
</evidence>
<evidence type="ECO:0000256" key="13">
    <source>
        <dbReference type="ARBA" id="ARBA00034808"/>
    </source>
</evidence>
<keyword evidence="3 15" id="KW-0547">Nucleotide-binding</keyword>
<evidence type="ECO:0000256" key="6">
    <source>
        <dbReference type="ARBA" id="ARBA00022806"/>
    </source>
</evidence>
<dbReference type="InterPro" id="IPR038726">
    <property type="entry name" value="PDDEXK_AddAB-type"/>
</dbReference>
<sequence>MTNSELLTPHQKRAVLLDDHLALTANAGSGKTFVLSRKYLEAAIKLDGKVTSIAAITFTEKAASELYQKISELTEKEIEKSDDQERIKVLEKIRRNLVSAYISTIHSFCIDILREFPVEAGIDANFTPIDQSLANELLELAVEETIDEAYNNPELSDLVKNLIRYFSRKSILQRELINLIQDRKNVAKLKEDIYSKSDDEIIQHFKNFFNNTLSEIWNFYEKDFLKAVKKVNNKVLNDNPKSEYSLNIKFIMDEFEQDRNLFKLLHNLRPQILTNSGTVRKQKYLAKDLGESVWQEVLFVERIFDELKFFSEIENEDKYPELISLGRDLLKLFDKSLQLYESKKKEQSYIDFEDILIHTKELLKNSDVQTYLCNKFKYLMVDEFQDTNELQYEIFLPILDYLKSGKLFIVGDEKQSIYKFRDAEIEIFNKTKTDIVREKDKSHLMELPDSFRMNDEICLFTNYVFDRLFAKDIPLFGELKNVPIVCAKKEKEKKSEIEFLISRIDEDEQSQAELVANKIIQLVATDEYKFGDITILFRKRKSFDELEDVFIKKNIPYSIVGGRGFYQRQVINDIHNYLAFLLNQENDAALVGILRSPFFTVSDTKIFEISLKPGKSFFDKLKNFPSDEYINKIVNLLETHIQLSSSLQITQLITKIYSETNYLAIIKNRTDGEQELANIKKLISLSRNFDSKGYRNLYDFVNFLADAISGEEDEPQAAVSSTQNAVQMMTIHQAKGLEFPVVFIYKAEDYGQSTTTKSKSIFVNKHLGLLAKVQDKTNPTGDYIQLPITALNDFIEKKKNIAEIKRLLYVAVTRAKEKLYITAELKKDKEPQKESFIYFFKEALNCDFENEIVIEDELDYLIKSEDKYFNEKKSLRIEIPVIRSLQIDSTVPSKDDSQKNNKYLLGKYPEKEKSQIISATRVSIYAQCPLKYHLTYNLGFALLNKMLPHWKAATTYVNDYQFDEENYSDQLVEQEVESNLVLKSSTVQSEKIGELIHKILQLELNVDEAVSFLKSQLKASHSDKNQIEQTIISIKEILTNFRASEVFAEISHYKNFRNEFEIYLKQNSYFLHGIIDKIIFENKKILIIDYKTDEVDEKSASQKFKEYSNQLKFYLYISSHLFKDYEIFEARLIFLKMPELDFKIKYSIENISELKKEISALIEGIVSGSFPKNFEHCNYCQFSTAGNCIVN</sequence>
<protein>
    <recommendedName>
        <fullName evidence="13">DNA 3'-5' helicase</fullName>
        <ecNumber evidence="13">5.6.2.4</ecNumber>
    </recommendedName>
</protein>
<dbReference type="Gene3D" id="3.90.320.10">
    <property type="match status" value="1"/>
</dbReference>
<dbReference type="GO" id="GO:0005829">
    <property type="term" value="C:cytosol"/>
    <property type="evidence" value="ECO:0007669"/>
    <property type="project" value="TreeGrafter"/>
</dbReference>
<dbReference type="EMBL" id="DSVI01000018">
    <property type="protein sequence ID" value="HGT48625.1"/>
    <property type="molecule type" value="Genomic_DNA"/>
</dbReference>
<dbReference type="Gene3D" id="3.40.50.300">
    <property type="entry name" value="P-loop containing nucleotide triphosphate hydrolases"/>
    <property type="match status" value="4"/>
</dbReference>
<evidence type="ECO:0000256" key="4">
    <source>
        <dbReference type="ARBA" id="ARBA00022763"/>
    </source>
</evidence>
<dbReference type="PROSITE" id="PS51217">
    <property type="entry name" value="UVRD_HELICASE_CTER"/>
    <property type="match status" value="1"/>
</dbReference>
<organism evidence="18">
    <name type="scientific">Ignavibacterium album</name>
    <dbReference type="NCBI Taxonomy" id="591197"/>
    <lineage>
        <taxon>Bacteria</taxon>
        <taxon>Pseudomonadati</taxon>
        <taxon>Ignavibacteriota</taxon>
        <taxon>Ignavibacteria</taxon>
        <taxon>Ignavibacteriales</taxon>
        <taxon>Ignavibacteriaceae</taxon>
        <taxon>Ignavibacterium</taxon>
    </lineage>
</organism>
<dbReference type="InterPro" id="IPR011604">
    <property type="entry name" value="PDDEXK-like_dom_sf"/>
</dbReference>